<dbReference type="RefSeq" id="WP_142584254.1">
    <property type="nucleotide sequence ID" value="NZ_CABFPH010000055.1"/>
</dbReference>
<evidence type="ECO:0008006" key="3">
    <source>
        <dbReference type="Google" id="ProtNLM"/>
    </source>
</evidence>
<sequence length="115" mass="11819">MTTATLAPPISAPTVAPFPSAAVAKDLRSELIEVVKGEASIKGVALPPTLAAIGSTSFQIDSLVVVSILCVVEPILGIELQDGVVRTGGYGSVDQALAHLLPKIEACWKKRTGGK</sequence>
<protein>
    <recommendedName>
        <fullName evidence="3">Carrier domain-containing protein</fullName>
    </recommendedName>
</protein>
<dbReference type="Proteomes" id="UP000410984">
    <property type="component" value="Unassembled WGS sequence"/>
</dbReference>
<reference evidence="1 2" key="1">
    <citation type="submission" date="2019-06" db="EMBL/GenBank/DDBJ databases">
        <authorList>
            <person name="Rodrigo-Torres L."/>
            <person name="Arahal R. D."/>
            <person name="Lucena T."/>
        </authorList>
    </citation>
    <scope>NUCLEOTIDE SEQUENCE [LARGE SCALE GENOMIC DNA]</scope>
    <source>
        <strain evidence="1 2">SB0023/3</strain>
    </source>
</reference>
<keyword evidence="2" id="KW-1185">Reference proteome</keyword>
<gene>
    <name evidence="1" type="ORF">MET9862_03592</name>
</gene>
<dbReference type="AlphaFoldDB" id="A0A509EIF0"/>
<proteinExistence type="predicted"/>
<dbReference type="EMBL" id="CABFPH010000055">
    <property type="protein sequence ID" value="VUD72983.1"/>
    <property type="molecule type" value="Genomic_DNA"/>
</dbReference>
<name>A0A509EIF0_9HYPH</name>
<organism evidence="1 2">
    <name type="scientific">Methylobacterium symbioticum</name>
    <dbReference type="NCBI Taxonomy" id="2584084"/>
    <lineage>
        <taxon>Bacteria</taxon>
        <taxon>Pseudomonadati</taxon>
        <taxon>Pseudomonadota</taxon>
        <taxon>Alphaproteobacteria</taxon>
        <taxon>Hyphomicrobiales</taxon>
        <taxon>Methylobacteriaceae</taxon>
        <taxon>Methylobacterium</taxon>
    </lineage>
</organism>
<evidence type="ECO:0000313" key="2">
    <source>
        <dbReference type="Proteomes" id="UP000410984"/>
    </source>
</evidence>
<evidence type="ECO:0000313" key="1">
    <source>
        <dbReference type="EMBL" id="VUD72983.1"/>
    </source>
</evidence>
<dbReference type="OrthoDB" id="8254464at2"/>
<accession>A0A509EIF0</accession>